<accession>A0A1M4S135</accession>
<dbReference type="Proteomes" id="UP000184291">
    <property type="component" value="Unassembled WGS sequence"/>
</dbReference>
<evidence type="ECO:0000256" key="3">
    <source>
        <dbReference type="ARBA" id="ARBA00022475"/>
    </source>
</evidence>
<protein>
    <recommendedName>
        <fullName evidence="9">ABC transmembrane type-1 domain-containing protein</fullName>
    </recommendedName>
</protein>
<dbReference type="GO" id="GO:0055085">
    <property type="term" value="P:transmembrane transport"/>
    <property type="evidence" value="ECO:0007669"/>
    <property type="project" value="InterPro"/>
</dbReference>
<feature type="transmembrane region" description="Helical" evidence="7">
    <location>
        <begin position="250"/>
        <end position="270"/>
    </location>
</feature>
<evidence type="ECO:0000256" key="4">
    <source>
        <dbReference type="ARBA" id="ARBA00022692"/>
    </source>
</evidence>
<comment type="subcellular location">
    <subcellularLocation>
        <location evidence="1 7">Cell membrane</location>
        <topology evidence="1 7">Multi-pass membrane protein</topology>
    </subcellularLocation>
</comment>
<dbReference type="InterPro" id="IPR051393">
    <property type="entry name" value="ABC_transporter_permease"/>
</dbReference>
<feature type="transmembrane region" description="Helical" evidence="7">
    <location>
        <begin position="55"/>
        <end position="75"/>
    </location>
</feature>
<keyword evidence="3" id="KW-1003">Cell membrane</keyword>
<proteinExistence type="inferred from homology"/>
<feature type="transmembrane region" description="Helical" evidence="7">
    <location>
        <begin position="145"/>
        <end position="165"/>
    </location>
</feature>
<name>A0A1M4S135_9ACTO</name>
<feature type="domain" description="ABC transmembrane type-1" evidence="9">
    <location>
        <begin position="108"/>
        <end position="322"/>
    </location>
</feature>
<feature type="transmembrane region" description="Helical" evidence="7">
    <location>
        <begin position="112"/>
        <end position="133"/>
    </location>
</feature>
<evidence type="ECO:0000313" key="11">
    <source>
        <dbReference type="Proteomes" id="UP000184291"/>
    </source>
</evidence>
<sequence length="330" mass="35805">MTGNPPASPVGATRAPTGKGTAMSLASTEPKKRRAGRSAALRQEARTAWLMSTPALLLLLLFLVIPIVLTFVLSFTNARLISPNPPQFIGLGNFTRAFSADPTFMRSLTNTAFFALIVVPCQSGLALALAILVNQKVKGVTAFRTMIFMPVVTSMVVVSILWSFFYEDDGLFNSMLNTITGGGWTAVAWLNNPGTAMPAIIVLSIWQAVGLHMIIWLSGLQGIDPALYEAASLDGVNGWQRFRYVTWPGLHSTMVFILVTITIAALGLFVQVDVMTSGGPQDATSTLVYHAVRKGYREQDMGYGSAISLIFFIAVLLISLIQRRLTREDD</sequence>
<evidence type="ECO:0000256" key="1">
    <source>
        <dbReference type="ARBA" id="ARBA00004651"/>
    </source>
</evidence>
<dbReference type="InterPro" id="IPR035906">
    <property type="entry name" value="MetI-like_sf"/>
</dbReference>
<keyword evidence="2 7" id="KW-0813">Transport</keyword>
<dbReference type="Pfam" id="PF00528">
    <property type="entry name" value="BPD_transp_1"/>
    <property type="match status" value="1"/>
</dbReference>
<keyword evidence="6 7" id="KW-0472">Membrane</keyword>
<gene>
    <name evidence="10" type="ORF">ACGLYG10_2182</name>
</gene>
<keyword evidence="11" id="KW-1185">Reference proteome</keyword>
<feature type="transmembrane region" description="Helical" evidence="7">
    <location>
        <begin position="196"/>
        <end position="217"/>
    </location>
</feature>
<dbReference type="PANTHER" id="PTHR30193:SF37">
    <property type="entry name" value="INNER MEMBRANE ABC TRANSPORTER PERMEASE PROTEIN YCJO"/>
    <property type="match status" value="1"/>
</dbReference>
<dbReference type="STRING" id="1892869.ACGLYG10_2182"/>
<keyword evidence="5 7" id="KW-1133">Transmembrane helix</keyword>
<dbReference type="CDD" id="cd06261">
    <property type="entry name" value="TM_PBP2"/>
    <property type="match status" value="1"/>
</dbReference>
<dbReference type="Gene3D" id="1.10.3720.10">
    <property type="entry name" value="MetI-like"/>
    <property type="match status" value="1"/>
</dbReference>
<comment type="similarity">
    <text evidence="7">Belongs to the binding-protein-dependent transport system permease family.</text>
</comment>
<dbReference type="InterPro" id="IPR000515">
    <property type="entry name" value="MetI-like"/>
</dbReference>
<dbReference type="AlphaFoldDB" id="A0A1M4S135"/>
<evidence type="ECO:0000256" key="5">
    <source>
        <dbReference type="ARBA" id="ARBA00022989"/>
    </source>
</evidence>
<dbReference type="SUPFAM" id="SSF161098">
    <property type="entry name" value="MetI-like"/>
    <property type="match status" value="1"/>
</dbReference>
<evidence type="ECO:0000256" key="7">
    <source>
        <dbReference type="RuleBase" id="RU363032"/>
    </source>
</evidence>
<reference evidence="11" key="1">
    <citation type="submission" date="2016-09" db="EMBL/GenBank/DDBJ databases">
        <authorList>
            <person name="Strepis N."/>
        </authorList>
    </citation>
    <scope>NUCLEOTIDE SEQUENCE [LARGE SCALE GENOMIC DNA]</scope>
</reference>
<evidence type="ECO:0000256" key="6">
    <source>
        <dbReference type="ARBA" id="ARBA00023136"/>
    </source>
</evidence>
<evidence type="ECO:0000259" key="9">
    <source>
        <dbReference type="PROSITE" id="PS50928"/>
    </source>
</evidence>
<evidence type="ECO:0000313" key="10">
    <source>
        <dbReference type="EMBL" id="SHE25945.1"/>
    </source>
</evidence>
<feature type="transmembrane region" description="Helical" evidence="7">
    <location>
        <begin position="301"/>
        <end position="321"/>
    </location>
</feature>
<dbReference type="GO" id="GO:0005886">
    <property type="term" value="C:plasma membrane"/>
    <property type="evidence" value="ECO:0007669"/>
    <property type="project" value="UniProtKB-SubCell"/>
</dbReference>
<dbReference type="EMBL" id="FQTT01000012">
    <property type="protein sequence ID" value="SHE25945.1"/>
    <property type="molecule type" value="Genomic_DNA"/>
</dbReference>
<dbReference type="PROSITE" id="PS50928">
    <property type="entry name" value="ABC_TM1"/>
    <property type="match status" value="1"/>
</dbReference>
<keyword evidence="4 7" id="KW-0812">Transmembrane</keyword>
<evidence type="ECO:0000256" key="8">
    <source>
        <dbReference type="SAM" id="MobiDB-lite"/>
    </source>
</evidence>
<evidence type="ECO:0000256" key="2">
    <source>
        <dbReference type="ARBA" id="ARBA00022448"/>
    </source>
</evidence>
<feature type="region of interest" description="Disordered" evidence="8">
    <location>
        <begin position="1"/>
        <end position="38"/>
    </location>
</feature>
<dbReference type="PANTHER" id="PTHR30193">
    <property type="entry name" value="ABC TRANSPORTER PERMEASE PROTEIN"/>
    <property type="match status" value="1"/>
</dbReference>
<organism evidence="10 11">
    <name type="scientific">Actinomyces glycerinitolerans</name>
    <dbReference type="NCBI Taxonomy" id="1892869"/>
    <lineage>
        <taxon>Bacteria</taxon>
        <taxon>Bacillati</taxon>
        <taxon>Actinomycetota</taxon>
        <taxon>Actinomycetes</taxon>
        <taxon>Actinomycetales</taxon>
        <taxon>Actinomycetaceae</taxon>
        <taxon>Actinomyces</taxon>
    </lineage>
</organism>